<proteinExistence type="predicted"/>
<protein>
    <submittedName>
        <fullName evidence="1">Uncharacterized protein</fullName>
    </submittedName>
</protein>
<dbReference type="EMBL" id="JACIJN010000002">
    <property type="protein sequence ID" value="MBB5724695.1"/>
    <property type="molecule type" value="Genomic_DNA"/>
</dbReference>
<evidence type="ECO:0000313" key="2">
    <source>
        <dbReference type="Proteomes" id="UP000560131"/>
    </source>
</evidence>
<name>A0ABR6N1M8_9SPHN</name>
<evidence type="ECO:0000313" key="1">
    <source>
        <dbReference type="EMBL" id="MBB5724695.1"/>
    </source>
</evidence>
<accession>A0ABR6N1M8</accession>
<comment type="caution">
    <text evidence="1">The sequence shown here is derived from an EMBL/GenBank/DDBJ whole genome shotgun (WGS) entry which is preliminary data.</text>
</comment>
<dbReference type="Proteomes" id="UP000560131">
    <property type="component" value="Unassembled WGS sequence"/>
</dbReference>
<sequence length="97" mass="10446">MATPEKNADQNVPQRLSDLLDRVLVRAENGYSVQDELHKMVSTLEGSQWTNLLARAQGSVGLVNSTTDGSSARAEAYAAVTSLKRELRSLASNAQSV</sequence>
<gene>
    <name evidence="1" type="ORF">FHS97_000603</name>
</gene>
<reference evidence="1 2" key="1">
    <citation type="submission" date="2020-08" db="EMBL/GenBank/DDBJ databases">
        <title>Genomic Encyclopedia of Type Strains, Phase IV (KMG-IV): sequencing the most valuable type-strain genomes for metagenomic binning, comparative biology and taxonomic classification.</title>
        <authorList>
            <person name="Goeker M."/>
        </authorList>
    </citation>
    <scope>NUCLEOTIDE SEQUENCE [LARGE SCALE GENOMIC DNA]</scope>
    <source>
        <strain evidence="1 2">DSM 101535</strain>
    </source>
</reference>
<organism evidence="1 2">
    <name type="scientific">Sphingomonas endophytica</name>
    <dbReference type="NCBI Taxonomy" id="869719"/>
    <lineage>
        <taxon>Bacteria</taxon>
        <taxon>Pseudomonadati</taxon>
        <taxon>Pseudomonadota</taxon>
        <taxon>Alphaproteobacteria</taxon>
        <taxon>Sphingomonadales</taxon>
        <taxon>Sphingomonadaceae</taxon>
        <taxon>Sphingomonas</taxon>
    </lineage>
</organism>
<keyword evidence="2" id="KW-1185">Reference proteome</keyword>